<keyword evidence="6" id="KW-1133">Transmembrane helix</keyword>
<evidence type="ECO:0000256" key="1">
    <source>
        <dbReference type="ARBA" id="ARBA00022729"/>
    </source>
</evidence>
<organism evidence="9 10">
    <name type="scientific">Paramecium sonneborni</name>
    <dbReference type="NCBI Taxonomy" id="65129"/>
    <lineage>
        <taxon>Eukaryota</taxon>
        <taxon>Sar</taxon>
        <taxon>Alveolata</taxon>
        <taxon>Ciliophora</taxon>
        <taxon>Intramacronucleata</taxon>
        <taxon>Oligohymenophorea</taxon>
        <taxon>Peniculida</taxon>
        <taxon>Parameciidae</taxon>
        <taxon>Paramecium</taxon>
    </lineage>
</organism>
<keyword evidence="10" id="KW-1185">Reference proteome</keyword>
<keyword evidence="4" id="KW-0325">Glycoprotein</keyword>
<dbReference type="SMART" id="SM00639">
    <property type="entry name" value="PSA"/>
    <property type="match status" value="15"/>
</dbReference>
<dbReference type="InterPro" id="IPR016201">
    <property type="entry name" value="PSI"/>
</dbReference>
<dbReference type="OrthoDB" id="283575at2759"/>
<feature type="transmembrane region" description="Helical" evidence="6">
    <location>
        <begin position="2139"/>
        <end position="2158"/>
    </location>
</feature>
<feature type="domain" description="PSI" evidence="8">
    <location>
        <begin position="525"/>
        <end position="572"/>
    </location>
</feature>
<reference evidence="9" key="1">
    <citation type="submission" date="2021-01" db="EMBL/GenBank/DDBJ databases">
        <authorList>
            <consortium name="Genoscope - CEA"/>
            <person name="William W."/>
        </authorList>
    </citation>
    <scope>NUCLEOTIDE SEQUENCE</scope>
</reference>
<evidence type="ECO:0000256" key="4">
    <source>
        <dbReference type="ARBA" id="ARBA00023180"/>
    </source>
</evidence>
<dbReference type="InterPro" id="IPR011936">
    <property type="entry name" value="Myxo_disulph_rpt"/>
</dbReference>
<feature type="transmembrane region" description="Helical" evidence="6">
    <location>
        <begin position="2079"/>
        <end position="2101"/>
    </location>
</feature>
<keyword evidence="6" id="KW-0472">Membrane</keyword>
<feature type="chain" id="PRO_5035803425" description="PSI domain-containing protein" evidence="7">
    <location>
        <begin position="24"/>
        <end position="2233"/>
    </location>
</feature>
<feature type="signal peptide" evidence="7">
    <location>
        <begin position="1"/>
        <end position="23"/>
    </location>
</feature>
<proteinExistence type="predicted"/>
<gene>
    <name evidence="9" type="ORF">PSON_ATCC_30995.1.T0700171</name>
</gene>
<accession>A0A8S1P6H9</accession>
<dbReference type="PANTHER" id="PTHR38934:SF6">
    <property type="entry name" value="CHROMOSOME UNDETERMINED SCAFFOLD_176, WHOLE GENOME SHOTGUN SEQUENCE"/>
    <property type="match status" value="1"/>
</dbReference>
<feature type="domain" description="PSI" evidence="8">
    <location>
        <begin position="703"/>
        <end position="748"/>
    </location>
</feature>
<dbReference type="Proteomes" id="UP000692954">
    <property type="component" value="Unassembled WGS sequence"/>
</dbReference>
<keyword evidence="1 7" id="KW-0732">Signal</keyword>
<keyword evidence="3" id="KW-1015">Disulfide bond</keyword>
<comment type="caution">
    <text evidence="9">The sequence shown here is derived from an EMBL/GenBank/DDBJ whole genome shotgun (WGS) entry which is preliminary data.</text>
</comment>
<keyword evidence="5" id="KW-0175">Coiled coil</keyword>
<sequence length="2233" mass="259206">MLFYGYLLIQFHLNLSINIPCECAHIVEQKKCNSSQKCLWNNEIEKCQINMNSQNNNQPISYCSQFMEDECIQNKKCAFHLGICQDLIKCESLLSEKCLQSSFWCVSNGQNCIPKNECQYYKNKQACGNQNIDGKFCIWKTTNNEEKCQDVENCEELPQTLNTDSDCKQQISICTVQNQGGCTKQKEYCYQYKFKEQCFLSLNNIKCFWEEGLEQCFEKKCSNKYLITHQECSQFLQNCTTNGIQCIERQECKLYQYQSGCVIDNKERPCIYYQGQCYTKNCASSPETVKSMIECQMFDNQDQYCVPQKKGGCKIKPNNCDQLETQDSCQMVNQLSGRYCIWNELQQICKIKQCMDAPLNFEHEQCIKWLNDYDCISKLGNGCIDNVDNCKDIKNLKSCIINRNHKKCVIENDQCYEEECKSFKYPKYDTDKKCSDRLNICTYNYLTKTCVNKECQNLSENECNNDYEMNKCLLPTGCVHKRCESASIYLSSYEDCQNWDIRCTINVILTQDTQYLNGCITKFLECNQFKHQLQCRSTLQGIPCYWNIQIKQCQFQTCDNAPISFNTISQCQEWVKYHNQKCVNKLNGGCIEQFPLCQQLTDELQCKIGALNNLCFWNNQTQNCEDRTCMNASTTINANLQCRQWLSSCKLNDSGFGCDIDKGIYNLCTDAPEIEQFSTHEECQAWNPKCTIKLGLSCSIKLDCESYLTQNECLTDINNQPCKWNGSSCIKQKCSDYPGTPLNSSDCQTFSSICTISTQNITCQDKKANCSEYIKQTDCNVNSAGQKCQMDDSLVCQHIADLILANNYSCSYEDKDKGYLYQYHISNICVITPLNCNQINQNDCNSMITINQEICTWNGTQCSIFNSQITNTQINCRKLNQAYFLQSYCKSYSNQCEFDFIQMNTCTYNSCLNVSKHQCNFITLNNNIQCSWNVSTCQIRTCYNMNEQFNSIYQCILWLDSCTYDQLQNICKDRTSCSQETTELLCNKASYITQLGLKIYCFWNINLCSDITSCSQIQNPSSHRVCQDKLQNCTSLTNPSLVTCIEAPLFCNQIQDQIQCYRNSKFEKCSWNQGKCFQLSCLLNYNLPIYNLLQFYQTCQNRQPFCVFDIENRNCMELNECKLIPNLVINEENCARFSPLCRINEQYDGCIRNTKCSQASTYFQQNCELFLLHRKCRRKEFKSSCQPLARFCSFYSKQQNCKFNYKQNKCYWQASLNVCINFSCNSIEEYVQTHQDCQLISPTCTISIQNSIYSCTNLLECDQYQYEHQCVINIHQQLCIWMNNQCLLDNCRNVVTNIIYDIQLCEQYGSNCTINEDRSGCIIKKQMCKSYNQFQCLTPGQKNLLGLSCFWDQIDQICSEIICDQAPQNYNLLFECQSFNYNCQPNSCRLAKCEDFQYKTDIKCSLALINNKCTTNGLRCIDRQQCENAINIEACTYSNDYRDCQWLIDENYCVIKSCNSAPKNINSHFECEDYFIGCTSKLNGGCIKITTCNSIQTKEGCIQDQFGMNCLWQESKNECINLICETMCGDGIVGNNEECDDGNIYPYDGCYKCKIQCQYGCNICNQQICLDCQTGYELNSNGLCYEICGDGLIIGKEECDDMNNIKEDGCFNCQFQCHQQCLICAQGICLLCNYGWQSYNNQCQTICGNGLLVEQYEQCDDGNNESFDGCDSYCQIEKNWICNQSSITGLSECINQEPPQIQLSNLSQKKDSQQIILFSFNQKIILKQPCQFEDYIKINITNNTNFKFTVIPITQATLTTFHQAQYQICISLLEQVKDPYATISILQTIVINNLNQQLTDSSQTISLGTPLILSEDAKNRLDNAIQFNEIMIFVFIGSSTLSVLTGNFDLFFNMLALLQQLSYVRYLAVPFPTHLQEYLKVFKIISFQPLYDKLQIDYYFSKLNFGKTPFIQSHHSNQEDPEFNNAFFLVNAKSFYITMFTSFTLYVTSKMIRSLSILIYTKLQTFINYKKLKIFYKGFQFVKQFSEKTTKYFFYSGIIKVFISTQYQLMYSAYSQFPEYQFNMQFEDMFVTFNSFNALFAIILPHLFLFQSIVVLQKQYKQTTQNQFSIFYENVKQTYWARFFIPFSMIKVAIYMAIICFLTNSPIIQIISLIIQSNLYFYYLLVVRPCIQKLELIKNLGREIAILLFFSSLFPYELTLNEEIITLLGWIHIGLFTLIIAQNVVLDFLNQLQQLLIQIQKNRLKKQKKQKQLEKNTYKSFMIVSDNNIQINN</sequence>
<feature type="transmembrane region" description="Helical" evidence="6">
    <location>
        <begin position="2164"/>
        <end position="2186"/>
    </location>
</feature>
<feature type="domain" description="PSI" evidence="8">
    <location>
        <begin position="1491"/>
        <end position="1551"/>
    </location>
</feature>
<evidence type="ECO:0000259" key="8">
    <source>
        <dbReference type="SMART" id="SM00423"/>
    </source>
</evidence>
<feature type="transmembrane region" description="Helical" evidence="6">
    <location>
        <begin position="2034"/>
        <end position="2056"/>
    </location>
</feature>
<feature type="domain" description="PSI" evidence="8">
    <location>
        <begin position="1191"/>
        <end position="1238"/>
    </location>
</feature>
<dbReference type="EMBL" id="CAJJDN010000070">
    <property type="protein sequence ID" value="CAD8098543.1"/>
    <property type="molecule type" value="Genomic_DNA"/>
</dbReference>
<evidence type="ECO:0000256" key="7">
    <source>
        <dbReference type="SAM" id="SignalP"/>
    </source>
</evidence>
<protein>
    <recommendedName>
        <fullName evidence="8">PSI domain-containing protein</fullName>
    </recommendedName>
</protein>
<keyword evidence="6" id="KW-0812">Transmembrane</keyword>
<evidence type="ECO:0000313" key="9">
    <source>
        <dbReference type="EMBL" id="CAD8098543.1"/>
    </source>
</evidence>
<dbReference type="InterPro" id="IPR002895">
    <property type="entry name" value="Paramecium_SA"/>
</dbReference>
<evidence type="ECO:0000256" key="6">
    <source>
        <dbReference type="SAM" id="Phobius"/>
    </source>
</evidence>
<dbReference type="NCBIfam" id="TIGR02232">
    <property type="entry name" value="myxo_disulf_rpt"/>
    <property type="match status" value="3"/>
</dbReference>
<keyword evidence="2" id="KW-0677">Repeat</keyword>
<feature type="domain" description="PSI" evidence="8">
    <location>
        <begin position="976"/>
        <end position="1027"/>
    </location>
</feature>
<dbReference type="SMART" id="SM00423">
    <property type="entry name" value="PSI"/>
    <property type="match status" value="7"/>
</dbReference>
<evidence type="ECO:0000256" key="3">
    <source>
        <dbReference type="ARBA" id="ARBA00023157"/>
    </source>
</evidence>
<feature type="domain" description="PSI" evidence="8">
    <location>
        <begin position="188"/>
        <end position="233"/>
    </location>
</feature>
<name>A0A8S1P6H9_9CILI</name>
<feature type="domain" description="PSI" evidence="8">
    <location>
        <begin position="22"/>
        <end position="64"/>
    </location>
</feature>
<evidence type="ECO:0000256" key="2">
    <source>
        <dbReference type="ARBA" id="ARBA00022737"/>
    </source>
</evidence>
<evidence type="ECO:0000313" key="10">
    <source>
        <dbReference type="Proteomes" id="UP000692954"/>
    </source>
</evidence>
<feature type="transmembrane region" description="Helical" evidence="6">
    <location>
        <begin position="2107"/>
        <end position="2127"/>
    </location>
</feature>
<feature type="transmembrane region" description="Helical" evidence="6">
    <location>
        <begin position="1992"/>
        <end position="2014"/>
    </location>
</feature>
<feature type="coiled-coil region" evidence="5">
    <location>
        <begin position="2189"/>
        <end position="2217"/>
    </location>
</feature>
<dbReference type="PANTHER" id="PTHR38934">
    <property type="entry name" value="HYPHALLY REGULATED CELL WALL PROTEIN 1"/>
    <property type="match status" value="1"/>
</dbReference>
<dbReference type="Pfam" id="PF01508">
    <property type="entry name" value="Paramecium_SA"/>
    <property type="match status" value="12"/>
</dbReference>
<evidence type="ECO:0000256" key="5">
    <source>
        <dbReference type="SAM" id="Coils"/>
    </source>
</evidence>